<protein>
    <submittedName>
        <fullName evidence="2">Uncharacterized protein</fullName>
    </submittedName>
</protein>
<feature type="transmembrane region" description="Helical" evidence="1">
    <location>
        <begin position="12"/>
        <end position="34"/>
    </location>
</feature>
<accession>A0A8X6NP60</accession>
<dbReference type="AlphaFoldDB" id="A0A8X6NP60"/>
<sequence length="127" mass="14817">MFIIFESYASSFYHIIVYALVTELIKYNIWSIYFKQKQFKREIHVPEKEHNTKAQLTPSEVTPELTIQRKCQMEPNETTPKTDSEIICNSLNTGVQFSPLEKSNNHIVKHNKELKQKTPPVVHSVVV</sequence>
<name>A0A8X6NP60_NEPPI</name>
<evidence type="ECO:0000313" key="3">
    <source>
        <dbReference type="Proteomes" id="UP000887013"/>
    </source>
</evidence>
<organism evidence="2 3">
    <name type="scientific">Nephila pilipes</name>
    <name type="common">Giant wood spider</name>
    <name type="synonym">Nephila maculata</name>
    <dbReference type="NCBI Taxonomy" id="299642"/>
    <lineage>
        <taxon>Eukaryota</taxon>
        <taxon>Metazoa</taxon>
        <taxon>Ecdysozoa</taxon>
        <taxon>Arthropoda</taxon>
        <taxon>Chelicerata</taxon>
        <taxon>Arachnida</taxon>
        <taxon>Araneae</taxon>
        <taxon>Araneomorphae</taxon>
        <taxon>Entelegynae</taxon>
        <taxon>Araneoidea</taxon>
        <taxon>Nephilidae</taxon>
        <taxon>Nephila</taxon>
    </lineage>
</organism>
<keyword evidence="1" id="KW-0472">Membrane</keyword>
<evidence type="ECO:0000313" key="2">
    <source>
        <dbReference type="EMBL" id="GFT23525.1"/>
    </source>
</evidence>
<gene>
    <name evidence="2" type="ORF">NPIL_381541</name>
</gene>
<dbReference type="EMBL" id="BMAW01011374">
    <property type="protein sequence ID" value="GFT23525.1"/>
    <property type="molecule type" value="Genomic_DNA"/>
</dbReference>
<keyword evidence="1" id="KW-0812">Transmembrane</keyword>
<proteinExistence type="predicted"/>
<keyword evidence="3" id="KW-1185">Reference proteome</keyword>
<dbReference type="Proteomes" id="UP000887013">
    <property type="component" value="Unassembled WGS sequence"/>
</dbReference>
<keyword evidence="1" id="KW-1133">Transmembrane helix</keyword>
<reference evidence="2" key="1">
    <citation type="submission" date="2020-08" db="EMBL/GenBank/DDBJ databases">
        <title>Multicomponent nature underlies the extraordinary mechanical properties of spider dragline silk.</title>
        <authorList>
            <person name="Kono N."/>
            <person name="Nakamura H."/>
            <person name="Mori M."/>
            <person name="Yoshida Y."/>
            <person name="Ohtoshi R."/>
            <person name="Malay A.D."/>
            <person name="Moran D.A.P."/>
            <person name="Tomita M."/>
            <person name="Numata K."/>
            <person name="Arakawa K."/>
        </authorList>
    </citation>
    <scope>NUCLEOTIDE SEQUENCE</scope>
</reference>
<evidence type="ECO:0000256" key="1">
    <source>
        <dbReference type="SAM" id="Phobius"/>
    </source>
</evidence>
<comment type="caution">
    <text evidence="2">The sequence shown here is derived from an EMBL/GenBank/DDBJ whole genome shotgun (WGS) entry which is preliminary data.</text>
</comment>